<proteinExistence type="predicted"/>
<feature type="region of interest" description="Disordered" evidence="1">
    <location>
        <begin position="50"/>
        <end position="122"/>
    </location>
</feature>
<organism evidence="2 3">
    <name type="scientific">Pleurodeles waltl</name>
    <name type="common">Iberian ribbed newt</name>
    <dbReference type="NCBI Taxonomy" id="8319"/>
    <lineage>
        <taxon>Eukaryota</taxon>
        <taxon>Metazoa</taxon>
        <taxon>Chordata</taxon>
        <taxon>Craniata</taxon>
        <taxon>Vertebrata</taxon>
        <taxon>Euteleostomi</taxon>
        <taxon>Amphibia</taxon>
        <taxon>Batrachia</taxon>
        <taxon>Caudata</taxon>
        <taxon>Salamandroidea</taxon>
        <taxon>Salamandridae</taxon>
        <taxon>Pleurodelinae</taxon>
        <taxon>Pleurodeles</taxon>
    </lineage>
</organism>
<keyword evidence="3" id="KW-1185">Reference proteome</keyword>
<feature type="compositionally biased region" description="Gly residues" evidence="1">
    <location>
        <begin position="94"/>
        <end position="103"/>
    </location>
</feature>
<accession>A0AAV7NKI0</accession>
<comment type="caution">
    <text evidence="2">The sequence shown here is derived from an EMBL/GenBank/DDBJ whole genome shotgun (WGS) entry which is preliminary data.</text>
</comment>
<sequence length="160" mass="17275">MGPICHINYCHKLGRGLAAGQDGRHSVRLCRGRAIHPTLYILRAAVKERTPGIPPPDTPTVLRGPGLAASGSREADARWEAWRRRTPPRAGLRGVLGGEGGCGRSPSEGREDESTGVPRWSLNGGRFGPRLLPLPFPYRLASGACGGWELRPHRPLPIRG</sequence>
<dbReference type="EMBL" id="JANPWB010000012">
    <property type="protein sequence ID" value="KAJ1115142.1"/>
    <property type="molecule type" value="Genomic_DNA"/>
</dbReference>
<gene>
    <name evidence="2" type="ORF">NDU88_003368</name>
</gene>
<reference evidence="2" key="1">
    <citation type="journal article" date="2022" name="bioRxiv">
        <title>Sequencing and chromosome-scale assembly of the giantPleurodeles waltlgenome.</title>
        <authorList>
            <person name="Brown T."/>
            <person name="Elewa A."/>
            <person name="Iarovenko S."/>
            <person name="Subramanian E."/>
            <person name="Araus A.J."/>
            <person name="Petzold A."/>
            <person name="Susuki M."/>
            <person name="Suzuki K.-i.T."/>
            <person name="Hayashi T."/>
            <person name="Toyoda A."/>
            <person name="Oliveira C."/>
            <person name="Osipova E."/>
            <person name="Leigh N.D."/>
            <person name="Simon A."/>
            <person name="Yun M.H."/>
        </authorList>
    </citation>
    <scope>NUCLEOTIDE SEQUENCE</scope>
    <source>
        <strain evidence="2">20211129_DDA</strain>
        <tissue evidence="2">Liver</tissue>
    </source>
</reference>
<protein>
    <submittedName>
        <fullName evidence="2">Uncharacterized protein</fullName>
    </submittedName>
</protein>
<dbReference type="AlphaFoldDB" id="A0AAV7NKI0"/>
<evidence type="ECO:0000313" key="3">
    <source>
        <dbReference type="Proteomes" id="UP001066276"/>
    </source>
</evidence>
<evidence type="ECO:0000256" key="1">
    <source>
        <dbReference type="SAM" id="MobiDB-lite"/>
    </source>
</evidence>
<evidence type="ECO:0000313" key="2">
    <source>
        <dbReference type="EMBL" id="KAJ1115142.1"/>
    </source>
</evidence>
<dbReference type="Proteomes" id="UP001066276">
    <property type="component" value="Chromosome 8"/>
</dbReference>
<name>A0AAV7NKI0_PLEWA</name>
<feature type="compositionally biased region" description="Basic and acidic residues" evidence="1">
    <location>
        <begin position="73"/>
        <end position="83"/>
    </location>
</feature>